<gene>
    <name evidence="1" type="ORF">V6255_18970</name>
</gene>
<dbReference type="InterPro" id="IPR011059">
    <property type="entry name" value="Metal-dep_hydrolase_composite"/>
</dbReference>
<feature type="non-terminal residue" evidence="1">
    <location>
        <position position="1"/>
    </location>
</feature>
<name>A0ABU9HH64_9GAMM</name>
<comment type="caution">
    <text evidence="1">The sequence shown here is derived from an EMBL/GenBank/DDBJ whole genome shotgun (WGS) entry which is preliminary data.</text>
</comment>
<keyword evidence="2" id="KW-1185">Reference proteome</keyword>
<reference evidence="1 2" key="1">
    <citation type="submission" date="2024-02" db="EMBL/GenBank/DDBJ databases">
        <title>Bacteria isolated from the canopy kelp, Nereocystis luetkeana.</title>
        <authorList>
            <person name="Pfister C.A."/>
            <person name="Younker I.T."/>
            <person name="Light S.H."/>
        </authorList>
    </citation>
    <scope>NUCLEOTIDE SEQUENCE [LARGE SCALE GENOMIC DNA]</scope>
    <source>
        <strain evidence="1 2">TI.2.07</strain>
    </source>
</reference>
<dbReference type="EMBL" id="JBAKBA010000419">
    <property type="protein sequence ID" value="MEL0661179.1"/>
    <property type="molecule type" value="Genomic_DNA"/>
</dbReference>
<evidence type="ECO:0000313" key="2">
    <source>
        <dbReference type="Proteomes" id="UP001366060"/>
    </source>
</evidence>
<organism evidence="1 2">
    <name type="scientific">Psychromonas arctica</name>
    <dbReference type="NCBI Taxonomy" id="168275"/>
    <lineage>
        <taxon>Bacteria</taxon>
        <taxon>Pseudomonadati</taxon>
        <taxon>Pseudomonadota</taxon>
        <taxon>Gammaproteobacteria</taxon>
        <taxon>Alteromonadales</taxon>
        <taxon>Psychromonadaceae</taxon>
        <taxon>Psychromonas</taxon>
    </lineage>
</organism>
<proteinExistence type="predicted"/>
<protein>
    <submittedName>
        <fullName evidence="1">Guanine deaminase</fullName>
    </submittedName>
</protein>
<sequence>SLDHKGGNFEKGKEADFIVLYWAAKELQTLRLENSNSLQDNLFALMMLGDDRNIHSTYVAGKLDYSVAD</sequence>
<feature type="non-terminal residue" evidence="1">
    <location>
        <position position="69"/>
    </location>
</feature>
<dbReference type="SUPFAM" id="SSF51338">
    <property type="entry name" value="Composite domain of metallo-dependent hydrolases"/>
    <property type="match status" value="1"/>
</dbReference>
<dbReference type="Gene3D" id="2.30.40.10">
    <property type="entry name" value="Urease, subunit C, domain 1"/>
    <property type="match status" value="1"/>
</dbReference>
<accession>A0ABU9HH64</accession>
<evidence type="ECO:0000313" key="1">
    <source>
        <dbReference type="EMBL" id="MEL0661179.1"/>
    </source>
</evidence>
<dbReference type="Proteomes" id="UP001366060">
    <property type="component" value="Unassembled WGS sequence"/>
</dbReference>